<keyword evidence="1" id="KW-0812">Transmembrane</keyword>
<dbReference type="EMBL" id="JRES01000984">
    <property type="protein sequence ID" value="KNC26501.1"/>
    <property type="molecule type" value="Genomic_DNA"/>
</dbReference>
<name>A0A0L0C2L8_LUCCU</name>
<dbReference type="AlphaFoldDB" id="A0A0L0C2L8"/>
<feature type="transmembrane region" description="Helical" evidence="1">
    <location>
        <begin position="94"/>
        <end position="124"/>
    </location>
</feature>
<gene>
    <name evidence="2" type="ORF">FF38_08613</name>
</gene>
<protein>
    <submittedName>
        <fullName evidence="2">Uncharacterized protein</fullName>
    </submittedName>
</protein>
<proteinExistence type="predicted"/>
<evidence type="ECO:0000313" key="3">
    <source>
        <dbReference type="Proteomes" id="UP000037069"/>
    </source>
</evidence>
<keyword evidence="1" id="KW-0472">Membrane</keyword>
<organism evidence="2 3">
    <name type="scientific">Lucilia cuprina</name>
    <name type="common">Green bottle fly</name>
    <name type="synonym">Australian sheep blowfly</name>
    <dbReference type="NCBI Taxonomy" id="7375"/>
    <lineage>
        <taxon>Eukaryota</taxon>
        <taxon>Metazoa</taxon>
        <taxon>Ecdysozoa</taxon>
        <taxon>Arthropoda</taxon>
        <taxon>Hexapoda</taxon>
        <taxon>Insecta</taxon>
        <taxon>Pterygota</taxon>
        <taxon>Neoptera</taxon>
        <taxon>Endopterygota</taxon>
        <taxon>Diptera</taxon>
        <taxon>Brachycera</taxon>
        <taxon>Muscomorpha</taxon>
        <taxon>Oestroidea</taxon>
        <taxon>Calliphoridae</taxon>
        <taxon>Luciliinae</taxon>
        <taxon>Lucilia</taxon>
    </lineage>
</organism>
<comment type="caution">
    <text evidence="2">The sequence shown here is derived from an EMBL/GenBank/DDBJ whole genome shotgun (WGS) entry which is preliminary data.</text>
</comment>
<accession>A0A0L0C2L8</accession>
<dbReference type="Proteomes" id="UP000037069">
    <property type="component" value="Unassembled WGS sequence"/>
</dbReference>
<sequence length="257" mass="28931">MFHSNLTFLVSKTTLNATGSVLLERQCGGSTVQTNSGLLVRISSPGCSVRKSPSASLSSCAAVGGVFCSVLLLLPFDELLLLLEFVFEELLLLLFWLLLLLLLLLAVAVLLVLAVPFVVVVLVYDMAITKSIKIQLLIPISTMMMMMELKKMGVLDFFSKLEWEIRCQNQLYFWSISRFCDCRRHRHQQLVGFPSGRAISGSLSLSKIERGIGNTNYDIQQYNTDCELDRHGGYITKYNNNCSFKEQLTLLEYQHTQ</sequence>
<evidence type="ECO:0000256" key="1">
    <source>
        <dbReference type="SAM" id="Phobius"/>
    </source>
</evidence>
<evidence type="ECO:0000313" key="2">
    <source>
        <dbReference type="EMBL" id="KNC26501.1"/>
    </source>
</evidence>
<keyword evidence="3" id="KW-1185">Reference proteome</keyword>
<reference evidence="2 3" key="1">
    <citation type="journal article" date="2015" name="Nat. Commun.">
        <title>Lucilia cuprina genome unlocks parasitic fly biology to underpin future interventions.</title>
        <authorList>
            <person name="Anstead C.A."/>
            <person name="Korhonen P.K."/>
            <person name="Young N.D."/>
            <person name="Hall R.S."/>
            <person name="Jex A.R."/>
            <person name="Murali S.C."/>
            <person name="Hughes D.S."/>
            <person name="Lee S.F."/>
            <person name="Perry T."/>
            <person name="Stroehlein A.J."/>
            <person name="Ansell B.R."/>
            <person name="Breugelmans B."/>
            <person name="Hofmann A."/>
            <person name="Qu J."/>
            <person name="Dugan S."/>
            <person name="Lee S.L."/>
            <person name="Chao H."/>
            <person name="Dinh H."/>
            <person name="Han Y."/>
            <person name="Doddapaneni H.V."/>
            <person name="Worley K.C."/>
            <person name="Muzny D.M."/>
            <person name="Ioannidis P."/>
            <person name="Waterhouse R.M."/>
            <person name="Zdobnov E.M."/>
            <person name="James P.J."/>
            <person name="Bagnall N.H."/>
            <person name="Kotze A.C."/>
            <person name="Gibbs R.A."/>
            <person name="Richards S."/>
            <person name="Batterham P."/>
            <person name="Gasser R.B."/>
        </authorList>
    </citation>
    <scope>NUCLEOTIDE SEQUENCE [LARGE SCALE GENOMIC DNA]</scope>
    <source>
        <strain evidence="2 3">LS</strain>
        <tissue evidence="2">Full body</tissue>
    </source>
</reference>
<keyword evidence="1" id="KW-1133">Transmembrane helix</keyword>
<feature type="transmembrane region" description="Helical" evidence="1">
    <location>
        <begin position="55"/>
        <end position="74"/>
    </location>
</feature>